<dbReference type="GO" id="GO:0004252">
    <property type="term" value="F:serine-type endopeptidase activity"/>
    <property type="evidence" value="ECO:0007669"/>
    <property type="project" value="InterPro"/>
</dbReference>
<keyword evidence="4" id="KW-0720">Serine protease</keyword>
<comment type="caution">
    <text evidence="6">The sequence shown here is derived from an EMBL/GenBank/DDBJ whole genome shotgun (WGS) entry which is preliminary data.</text>
</comment>
<dbReference type="Proteomes" id="UP000028547">
    <property type="component" value="Unassembled WGS sequence"/>
</dbReference>
<dbReference type="CDD" id="cd04847">
    <property type="entry name" value="Peptidases_S8_Subtilisin_like_2"/>
    <property type="match status" value="1"/>
</dbReference>
<dbReference type="Gene3D" id="3.40.50.200">
    <property type="entry name" value="Peptidase S8/S53 domain"/>
    <property type="match status" value="1"/>
</dbReference>
<feature type="domain" description="Peptidase S8/S53" evidence="5">
    <location>
        <begin position="203"/>
        <end position="540"/>
    </location>
</feature>
<sequence length="760" mass="83916">MAATQLDDSRSDARLIGVVPETGTVLLDVANADLDYLRKKLDAFADDAKVEVKTHKDGTTTTHRDKERAIAPVDTIRLATLDDMRGARLRTETLVADRTYWFEIACRGGYRRPLAETTGSRAQISRQLHRIGALQNLDEFVGPEQVYFFVRLTRHQLDALRAATDCIYEVELAPPPLRDLKLLEDVTTKDIRDFALQPPEEDAPSVVVLDTGVATGHPLLKPAILTTTTAGPEIPSAEDTYGHGTKMAGLALYHDLGAAIERGGAVAPHWLQSSRLLVKPGFGTASDENYEKWPALTQRAVRAAEDADPRPRNRVFTLAVTRTMQDAPLDGLVPTLWSHAVDQLAFHTGHGRLMVVSAGNARDEQWLALAEQHPQLQLSEKIHQPAQATNALTVGAYTERVELPSTKQYAEARVVATRPGGISPFTSTGLPGNEWPIKPDVVLEGGNLALSGTLPNESVPTLCALTTSHRHTLGWPLGQLAMTSEATARAAHLAARIWALEPKLRPETVRGLIVHSASWTPTMRDQFTGINDRLQACGYGVPNERVASECAEGWATVIVEDVMPNVVVEEEPKKEAPKRPTTRTTVSKARRKVKLYRLPLPESLLSDSDADVELRVTLSYFAEPNKFGRTVFYGLDLKWDMQGPQESEDEFLQRINVLKRPKGPNGKPLKVSMKKSFNWDIGIQPRSRGTVQSDRWRGRMSELVGDKLIAIVPVLGWWDQRRTLKTQEMRFSLAVSVFGPGVYAAIKPRVEAEVLAPVEV</sequence>
<dbReference type="EMBL" id="JPMI01000004">
    <property type="protein sequence ID" value="KFA94786.1"/>
    <property type="molecule type" value="Genomic_DNA"/>
</dbReference>
<evidence type="ECO:0000313" key="7">
    <source>
        <dbReference type="Proteomes" id="UP000028547"/>
    </source>
</evidence>
<dbReference type="PANTHER" id="PTHR43806">
    <property type="entry name" value="PEPTIDASE S8"/>
    <property type="match status" value="1"/>
</dbReference>
<protein>
    <recommendedName>
        <fullName evidence="5">Peptidase S8/S53 domain-containing protein</fullName>
    </recommendedName>
</protein>
<gene>
    <name evidence="6" type="ORF">Q664_01050</name>
</gene>
<dbReference type="InterPro" id="IPR034074">
    <property type="entry name" value="Y4bN_pept_dom"/>
</dbReference>
<dbReference type="InterPro" id="IPR050131">
    <property type="entry name" value="Peptidase_S8_subtilisin-like"/>
</dbReference>
<evidence type="ECO:0000259" key="5">
    <source>
        <dbReference type="Pfam" id="PF00082"/>
    </source>
</evidence>
<evidence type="ECO:0000256" key="3">
    <source>
        <dbReference type="ARBA" id="ARBA00022801"/>
    </source>
</evidence>
<evidence type="ECO:0000256" key="2">
    <source>
        <dbReference type="ARBA" id="ARBA00022670"/>
    </source>
</evidence>
<dbReference type="InterPro" id="IPR000209">
    <property type="entry name" value="Peptidase_S8/S53_dom"/>
</dbReference>
<dbReference type="PANTHER" id="PTHR43806:SF11">
    <property type="entry name" value="CEREVISIN-RELATED"/>
    <property type="match status" value="1"/>
</dbReference>
<keyword evidence="2" id="KW-0645">Protease</keyword>
<reference evidence="6 7" key="1">
    <citation type="submission" date="2014-07" db="EMBL/GenBank/DDBJ databases">
        <title>Draft Genome Sequence of Gephyronic Acid Producer, Cystobacter violaceus Strain Cb vi76.</title>
        <authorList>
            <person name="Stevens D.C."/>
            <person name="Young J."/>
            <person name="Carmichael R."/>
            <person name="Tan J."/>
            <person name="Taylor R.E."/>
        </authorList>
    </citation>
    <scope>NUCLEOTIDE SEQUENCE [LARGE SCALE GENOMIC DNA]</scope>
    <source>
        <strain evidence="6 7">Cb vi76</strain>
    </source>
</reference>
<evidence type="ECO:0000313" key="6">
    <source>
        <dbReference type="EMBL" id="KFA94786.1"/>
    </source>
</evidence>
<organism evidence="6 7">
    <name type="scientific">Archangium violaceum Cb vi76</name>
    <dbReference type="NCBI Taxonomy" id="1406225"/>
    <lineage>
        <taxon>Bacteria</taxon>
        <taxon>Pseudomonadati</taxon>
        <taxon>Myxococcota</taxon>
        <taxon>Myxococcia</taxon>
        <taxon>Myxococcales</taxon>
        <taxon>Cystobacterineae</taxon>
        <taxon>Archangiaceae</taxon>
        <taxon>Archangium</taxon>
    </lineage>
</organism>
<dbReference type="InterPro" id="IPR036852">
    <property type="entry name" value="Peptidase_S8/S53_dom_sf"/>
</dbReference>
<name>A0A084T251_9BACT</name>
<dbReference type="AlphaFoldDB" id="A0A084T251"/>
<evidence type="ECO:0000256" key="4">
    <source>
        <dbReference type="ARBA" id="ARBA00022825"/>
    </source>
</evidence>
<accession>A0A084T251</accession>
<evidence type="ECO:0000256" key="1">
    <source>
        <dbReference type="ARBA" id="ARBA00011073"/>
    </source>
</evidence>
<keyword evidence="3" id="KW-0378">Hydrolase</keyword>
<proteinExistence type="inferred from homology"/>
<dbReference type="GO" id="GO:0006508">
    <property type="term" value="P:proteolysis"/>
    <property type="evidence" value="ECO:0007669"/>
    <property type="project" value="UniProtKB-KW"/>
</dbReference>
<comment type="similarity">
    <text evidence="1">Belongs to the peptidase S8 family.</text>
</comment>
<dbReference type="Pfam" id="PF00082">
    <property type="entry name" value="Peptidase_S8"/>
    <property type="match status" value="1"/>
</dbReference>
<dbReference type="SUPFAM" id="SSF52743">
    <property type="entry name" value="Subtilisin-like"/>
    <property type="match status" value="1"/>
</dbReference>